<dbReference type="InterPro" id="IPR047610">
    <property type="entry name" value="ImuA_translesion"/>
</dbReference>
<dbReference type="InterPro" id="IPR049428">
    <property type="entry name" value="RecA-like_N"/>
</dbReference>
<comment type="caution">
    <text evidence="2">The sequence shown here is derived from an EMBL/GenBank/DDBJ whole genome shotgun (WGS) entry which is preliminary data.</text>
</comment>
<dbReference type="RefSeq" id="WP_316025971.1">
    <property type="nucleotide sequence ID" value="NZ_JAWDIO010000002.1"/>
</dbReference>
<dbReference type="SUPFAM" id="SSF52540">
    <property type="entry name" value="P-loop containing nucleoside triphosphate hydrolases"/>
    <property type="match status" value="1"/>
</dbReference>
<protein>
    <submittedName>
        <fullName evidence="2">Translesion DNA synthesis-associated protein ImuA</fullName>
    </submittedName>
</protein>
<feature type="domain" description="RecA-like N-terminal" evidence="1">
    <location>
        <begin position="29"/>
        <end position="132"/>
    </location>
</feature>
<evidence type="ECO:0000313" key="2">
    <source>
        <dbReference type="EMBL" id="MDU0354364.1"/>
    </source>
</evidence>
<dbReference type="EMBL" id="JAWDIO010000002">
    <property type="protein sequence ID" value="MDU0354364.1"/>
    <property type="molecule type" value="Genomic_DNA"/>
</dbReference>
<gene>
    <name evidence="2" type="primary">imuA</name>
    <name evidence="2" type="ORF">RS130_10855</name>
</gene>
<organism evidence="2 3">
    <name type="scientific">Paraglaciecola aquimarina</name>
    <dbReference type="NCBI Taxonomy" id="1235557"/>
    <lineage>
        <taxon>Bacteria</taxon>
        <taxon>Pseudomonadati</taxon>
        <taxon>Pseudomonadota</taxon>
        <taxon>Gammaproteobacteria</taxon>
        <taxon>Alteromonadales</taxon>
        <taxon>Alteromonadaceae</taxon>
        <taxon>Paraglaciecola</taxon>
    </lineage>
</organism>
<dbReference type="Pfam" id="PF00154">
    <property type="entry name" value="RecA_N"/>
    <property type="match status" value="1"/>
</dbReference>
<name>A0ABU3SWI5_9ALTE</name>
<dbReference type="NCBIfam" id="NF033429">
    <property type="entry name" value="ImuA_translesion"/>
    <property type="match status" value="1"/>
</dbReference>
<proteinExistence type="predicted"/>
<dbReference type="InterPro" id="IPR027417">
    <property type="entry name" value="P-loop_NTPase"/>
</dbReference>
<dbReference type="Proteomes" id="UP001247805">
    <property type="component" value="Unassembled WGS sequence"/>
</dbReference>
<evidence type="ECO:0000259" key="1">
    <source>
        <dbReference type="Pfam" id="PF00154"/>
    </source>
</evidence>
<reference evidence="2 3" key="1">
    <citation type="submission" date="2023-10" db="EMBL/GenBank/DDBJ databases">
        <title>Glaciecola aquimarina strain GGW-M5 nov., isolated from a coastal seawater.</title>
        <authorList>
            <person name="Bayburt H."/>
            <person name="Kim J.M."/>
            <person name="Choi B.J."/>
            <person name="Jeon C.O."/>
        </authorList>
    </citation>
    <scope>NUCLEOTIDE SEQUENCE [LARGE SCALE GENOMIC DNA]</scope>
    <source>
        <strain evidence="2 3">KCTC 32108</strain>
    </source>
</reference>
<keyword evidence="3" id="KW-1185">Reference proteome</keyword>
<dbReference type="Gene3D" id="3.40.50.300">
    <property type="entry name" value="P-loop containing nucleotide triphosphate hydrolases"/>
    <property type="match status" value="1"/>
</dbReference>
<dbReference type="PIRSF" id="PIRSF037290">
    <property type="entry name" value="UCP037290"/>
    <property type="match status" value="1"/>
</dbReference>
<evidence type="ECO:0000313" key="3">
    <source>
        <dbReference type="Proteomes" id="UP001247805"/>
    </source>
</evidence>
<sequence>MHPTIHYLENKNLLWRGNTSPQVCHSRQQTGFKELDDALQGGFPEHGVIELRSPIGIGELRLILPSILARHQQKPADISAFIAPPIAINSEMLAELGFALEQIIVVQPKAPALALWSAEQSLKSGGCHSVVLWCNNLTICQVKRLQLAAEKGGALLFIIRARSQHYIPLPVTLALTLSHADAGIQVQISKRKGAWPSQALTINMVHYWPELSVQNQYHHRPNTVVYFPARNGLTG</sequence>
<dbReference type="InterPro" id="IPR017166">
    <property type="entry name" value="UCP037290"/>
</dbReference>
<accession>A0ABU3SWI5</accession>